<proteinExistence type="predicted"/>
<dbReference type="RefSeq" id="WP_192144256.1">
    <property type="nucleotide sequence ID" value="NZ_JACYXZ010000004.1"/>
</dbReference>
<evidence type="ECO:0000313" key="3">
    <source>
        <dbReference type="Proteomes" id="UP000616839"/>
    </source>
</evidence>
<evidence type="ECO:0000256" key="1">
    <source>
        <dbReference type="SAM" id="MobiDB-lite"/>
    </source>
</evidence>
<name>A0A927PZY3_9ACTN</name>
<dbReference type="Proteomes" id="UP000616839">
    <property type="component" value="Unassembled WGS sequence"/>
</dbReference>
<gene>
    <name evidence="2" type="ORF">IE331_14965</name>
</gene>
<dbReference type="EMBL" id="JACYXZ010000004">
    <property type="protein sequence ID" value="MBD8870928.1"/>
    <property type="molecule type" value="Genomic_DNA"/>
</dbReference>
<comment type="caution">
    <text evidence="2">The sequence shown here is derived from an EMBL/GenBank/DDBJ whole genome shotgun (WGS) entry which is preliminary data.</text>
</comment>
<feature type="region of interest" description="Disordered" evidence="1">
    <location>
        <begin position="1"/>
        <end position="24"/>
    </location>
</feature>
<evidence type="ECO:0000313" key="2">
    <source>
        <dbReference type="EMBL" id="MBD8870928.1"/>
    </source>
</evidence>
<feature type="region of interest" description="Disordered" evidence="1">
    <location>
        <begin position="32"/>
        <end position="51"/>
    </location>
</feature>
<keyword evidence="3" id="KW-1185">Reference proteome</keyword>
<sequence length="51" mass="5777">MTAETKKAQPQTLTASAAPKRPSLLTHIEAKQAKQAQRLRLREDRRVSRAH</sequence>
<protein>
    <submittedName>
        <fullName evidence="2">Uncharacterized protein</fullName>
    </submittedName>
</protein>
<reference evidence="2" key="1">
    <citation type="submission" date="2020-09" db="EMBL/GenBank/DDBJ databases">
        <title>Nocardioides sp. strain MJB4 16S ribosomal RNA gene Genome sequencing and assembly.</title>
        <authorList>
            <person name="Kim I."/>
        </authorList>
    </citation>
    <scope>NUCLEOTIDE SEQUENCE</scope>
    <source>
        <strain evidence="2">MJB4</strain>
    </source>
</reference>
<accession>A0A927PZY3</accession>
<dbReference type="AlphaFoldDB" id="A0A927PZY3"/>
<feature type="compositionally biased region" description="Basic and acidic residues" evidence="1">
    <location>
        <begin position="40"/>
        <end position="51"/>
    </location>
</feature>
<organism evidence="2 3">
    <name type="scientific">Nocardioides donggukensis</name>
    <dbReference type="NCBI Taxonomy" id="2774019"/>
    <lineage>
        <taxon>Bacteria</taxon>
        <taxon>Bacillati</taxon>
        <taxon>Actinomycetota</taxon>
        <taxon>Actinomycetes</taxon>
        <taxon>Propionibacteriales</taxon>
        <taxon>Nocardioidaceae</taxon>
        <taxon>Nocardioides</taxon>
    </lineage>
</organism>